<feature type="transmembrane region" description="Helical" evidence="1">
    <location>
        <begin position="7"/>
        <end position="30"/>
    </location>
</feature>
<reference evidence="2 3" key="1">
    <citation type="journal article" date="2007" name="Appl. Environ. Microbiol.">
        <title>Genome sequence of the cellulolytic gliding bacterium Cytophaga hutchinsonii.</title>
        <authorList>
            <person name="Xie G."/>
            <person name="Bruce D.C."/>
            <person name="Challacombe J.F."/>
            <person name="Chertkov O."/>
            <person name="Detter J.C."/>
            <person name="Gilna P."/>
            <person name="Han C.S."/>
            <person name="Lucas S."/>
            <person name="Misra M."/>
            <person name="Myers G.L."/>
            <person name="Richardson P."/>
            <person name="Tapia R."/>
            <person name="Thayer N."/>
            <person name="Thompson L.S."/>
            <person name="Brettin T.S."/>
            <person name="Henrissat B."/>
            <person name="Wilson D.B."/>
            <person name="McBride M.J."/>
        </authorList>
    </citation>
    <scope>NUCLEOTIDE SEQUENCE [LARGE SCALE GENOMIC DNA]</scope>
    <source>
        <strain evidence="3">ATCC 33406 / DSM 1761 / CIP 103989 / NBRC 15051 / NCIMB 9469 / D465</strain>
    </source>
</reference>
<protein>
    <recommendedName>
        <fullName evidence="4">DoxX family protein</fullName>
    </recommendedName>
</protein>
<feature type="transmembrane region" description="Helical" evidence="1">
    <location>
        <begin position="42"/>
        <end position="60"/>
    </location>
</feature>
<dbReference type="Proteomes" id="UP000001822">
    <property type="component" value="Chromosome"/>
</dbReference>
<dbReference type="OrthoDB" id="327939at2"/>
<keyword evidence="1" id="KW-0812">Transmembrane</keyword>
<feature type="transmembrane region" description="Helical" evidence="1">
    <location>
        <begin position="67"/>
        <end position="87"/>
    </location>
</feature>
<keyword evidence="3" id="KW-1185">Reference proteome</keyword>
<dbReference type="AlphaFoldDB" id="A0A6N4SN68"/>
<dbReference type="KEGG" id="chu:CHU_0434"/>
<dbReference type="PANTHER" id="PTHR36974">
    <property type="entry name" value="MEMBRANE PROTEIN-RELATED"/>
    <property type="match status" value="1"/>
</dbReference>
<evidence type="ECO:0000313" key="3">
    <source>
        <dbReference type="Proteomes" id="UP000001822"/>
    </source>
</evidence>
<feature type="transmembrane region" description="Helical" evidence="1">
    <location>
        <begin position="99"/>
        <end position="116"/>
    </location>
</feature>
<gene>
    <name evidence="2" type="ordered locus">CHU_0434</name>
</gene>
<keyword evidence="1" id="KW-0472">Membrane</keyword>
<name>A0A6N4SN68_CYTH3</name>
<accession>A0A6N4SN68</accession>
<evidence type="ECO:0008006" key="4">
    <source>
        <dbReference type="Google" id="ProtNLM"/>
    </source>
</evidence>
<evidence type="ECO:0000256" key="1">
    <source>
        <dbReference type="SAM" id="Phobius"/>
    </source>
</evidence>
<sequence>MKTITRVLTYLFAGMMILAGIMHIIKPYAYDAFIPDFMPEVLVNYVTGILEMLIGIGTITKRFRPRATFLLFILMIAFLPLHTLDLFKEQPAIGSPTLALIRFPLQFILIAWAWFIHSKSRQAV</sequence>
<organism evidence="2 3">
    <name type="scientific">Cytophaga hutchinsonii (strain ATCC 33406 / DSM 1761 / CIP 103989 / NBRC 15051 / NCIMB 9469 / D465)</name>
    <dbReference type="NCBI Taxonomy" id="269798"/>
    <lineage>
        <taxon>Bacteria</taxon>
        <taxon>Pseudomonadati</taxon>
        <taxon>Bacteroidota</taxon>
        <taxon>Cytophagia</taxon>
        <taxon>Cytophagales</taxon>
        <taxon>Cytophagaceae</taxon>
        <taxon>Cytophaga</taxon>
    </lineage>
</organism>
<evidence type="ECO:0000313" key="2">
    <source>
        <dbReference type="EMBL" id="ABG57723.1"/>
    </source>
</evidence>
<dbReference type="PANTHER" id="PTHR36974:SF1">
    <property type="entry name" value="DOXX FAMILY MEMBRANE PROTEIN"/>
    <property type="match status" value="1"/>
</dbReference>
<dbReference type="EMBL" id="CP000383">
    <property type="protein sequence ID" value="ABG57723.1"/>
    <property type="molecule type" value="Genomic_DNA"/>
</dbReference>
<proteinExistence type="predicted"/>
<keyword evidence="1" id="KW-1133">Transmembrane helix</keyword>
<dbReference type="RefSeq" id="WP_011583839.1">
    <property type="nucleotide sequence ID" value="NC_008255.1"/>
</dbReference>